<comment type="subcellular location">
    <subcellularLocation>
        <location evidence="2">Cell inner membrane</location>
        <topology evidence="2">Peripheral membrane protein</topology>
    </subcellularLocation>
</comment>
<feature type="transmembrane region" description="Helical" evidence="19">
    <location>
        <begin position="12"/>
        <end position="32"/>
    </location>
</feature>
<evidence type="ECO:0000256" key="8">
    <source>
        <dbReference type="ARBA" id="ARBA00022475"/>
    </source>
</evidence>
<keyword evidence="16 18" id="KW-0012">Acyltransferase</keyword>
<dbReference type="PANTHER" id="PTHR10434">
    <property type="entry name" value="1-ACYL-SN-GLYCEROL-3-PHOSPHATE ACYLTRANSFERASE"/>
    <property type="match status" value="1"/>
</dbReference>
<evidence type="ECO:0000256" key="3">
    <source>
        <dbReference type="ARBA" id="ARBA00004728"/>
    </source>
</evidence>
<dbReference type="SUPFAM" id="SSF69593">
    <property type="entry name" value="Glycerol-3-phosphate (1)-acyltransferase"/>
    <property type="match status" value="1"/>
</dbReference>
<sequence>MNTLLSKIRFFWSAFVIFIVVAFFMIPLVFVFRKHKGIIMHKLNRIIMFLLGSRAIQVGKIDLSADMYIFNHQGIVDIIAMESLQTNHLRWMAKKELFNLPYIGQLLKLGEMISIDRESKKSILKLLNDVKYSISTLDRKVAIFPEGTRSKGQKLLSFKSGAKIIAEKLHLKIQPVVITGSRMLVDESKKTSQSSDVVFNFLPLVDVEKSSEDWYEDIQKQMQEVIDDEFKFNNRSR</sequence>
<dbReference type="EMBL" id="FAXN01000038">
    <property type="protein sequence ID" value="CUV65545.1"/>
    <property type="molecule type" value="Genomic_DNA"/>
</dbReference>
<evidence type="ECO:0000256" key="5">
    <source>
        <dbReference type="ARBA" id="ARBA00008655"/>
    </source>
</evidence>
<keyword evidence="19" id="KW-0812">Transmembrane</keyword>
<dbReference type="InterPro" id="IPR002123">
    <property type="entry name" value="Plipid/glycerol_acylTrfase"/>
</dbReference>
<evidence type="ECO:0000256" key="12">
    <source>
        <dbReference type="ARBA" id="ARBA00023098"/>
    </source>
</evidence>
<evidence type="ECO:0000256" key="10">
    <source>
        <dbReference type="ARBA" id="ARBA00022519"/>
    </source>
</evidence>
<protein>
    <recommendedName>
        <fullName evidence="7 18">1-acyl-sn-glycerol-3-phosphate acyltransferase</fullName>
        <ecNumber evidence="6 18">2.3.1.51</ecNumber>
    </recommendedName>
</protein>
<evidence type="ECO:0000256" key="4">
    <source>
        <dbReference type="ARBA" id="ARBA00005189"/>
    </source>
</evidence>
<keyword evidence="12 18" id="KW-0443">Lipid metabolism</keyword>
<evidence type="ECO:0000256" key="17">
    <source>
        <dbReference type="ARBA" id="ARBA00037183"/>
    </source>
</evidence>
<dbReference type="AlphaFoldDB" id="A0A0S4XN47"/>
<evidence type="ECO:0000256" key="1">
    <source>
        <dbReference type="ARBA" id="ARBA00001141"/>
    </source>
</evidence>
<dbReference type="CDD" id="cd07989">
    <property type="entry name" value="LPLAT_AGPAT-like"/>
    <property type="match status" value="1"/>
</dbReference>
<evidence type="ECO:0000256" key="2">
    <source>
        <dbReference type="ARBA" id="ARBA00004417"/>
    </source>
</evidence>
<comment type="function">
    <text evidence="17">Converts lysophosphatidic acid (LPA) into phosphatidic acid by incorporating acyl moiety at the 2 position.</text>
</comment>
<evidence type="ECO:0000256" key="16">
    <source>
        <dbReference type="ARBA" id="ARBA00023315"/>
    </source>
</evidence>
<dbReference type="Pfam" id="PF01553">
    <property type="entry name" value="Acyltransferase"/>
    <property type="match status" value="1"/>
</dbReference>
<evidence type="ECO:0000313" key="21">
    <source>
        <dbReference type="EMBL" id="CUV65545.1"/>
    </source>
</evidence>
<evidence type="ECO:0000256" key="6">
    <source>
        <dbReference type="ARBA" id="ARBA00013211"/>
    </source>
</evidence>
<keyword evidence="15 18" id="KW-1208">Phospholipid metabolism</keyword>
<feature type="domain" description="Phospholipid/glycerol acyltransferase" evidence="20">
    <location>
        <begin position="66"/>
        <end position="181"/>
    </location>
</feature>
<evidence type="ECO:0000256" key="13">
    <source>
        <dbReference type="ARBA" id="ARBA00023136"/>
    </source>
</evidence>
<keyword evidence="9 18" id="KW-0444">Lipid biosynthesis</keyword>
<evidence type="ECO:0000256" key="18">
    <source>
        <dbReference type="RuleBase" id="RU361267"/>
    </source>
</evidence>
<comment type="catalytic activity">
    <reaction evidence="1 18">
        <text>a 1-acyl-sn-glycero-3-phosphate + an acyl-CoA = a 1,2-diacyl-sn-glycero-3-phosphate + CoA</text>
        <dbReference type="Rhea" id="RHEA:19709"/>
        <dbReference type="ChEBI" id="CHEBI:57287"/>
        <dbReference type="ChEBI" id="CHEBI:57970"/>
        <dbReference type="ChEBI" id="CHEBI:58342"/>
        <dbReference type="ChEBI" id="CHEBI:58608"/>
        <dbReference type="EC" id="2.3.1.51"/>
    </reaction>
</comment>
<organism evidence="21">
    <name type="scientific">Sulfurovum sp. enrichment culture clone C5</name>
    <dbReference type="NCBI Taxonomy" id="497650"/>
    <lineage>
        <taxon>Bacteria</taxon>
        <taxon>Pseudomonadati</taxon>
        <taxon>Campylobacterota</taxon>
        <taxon>Epsilonproteobacteria</taxon>
        <taxon>Campylobacterales</taxon>
        <taxon>Sulfurovaceae</taxon>
        <taxon>Sulfurovum</taxon>
        <taxon>environmental samples</taxon>
    </lineage>
</organism>
<comment type="pathway">
    <text evidence="3">Phospholipid metabolism; CDP-diacylglycerol biosynthesis; CDP-diacylglycerol from sn-glycerol 3-phosphate: step 2/3.</text>
</comment>
<keyword evidence="13 19" id="KW-0472">Membrane</keyword>
<keyword evidence="11 18" id="KW-0808">Transferase</keyword>
<dbReference type="NCBIfam" id="TIGR00530">
    <property type="entry name" value="AGP_acyltrn"/>
    <property type="match status" value="1"/>
</dbReference>
<evidence type="ECO:0000256" key="7">
    <source>
        <dbReference type="ARBA" id="ARBA00016139"/>
    </source>
</evidence>
<dbReference type="EC" id="2.3.1.51" evidence="6 18"/>
<evidence type="ECO:0000256" key="14">
    <source>
        <dbReference type="ARBA" id="ARBA00023209"/>
    </source>
</evidence>
<keyword evidence="14 18" id="KW-0594">Phospholipid biosynthesis</keyword>
<dbReference type="GO" id="GO:0006654">
    <property type="term" value="P:phosphatidic acid biosynthetic process"/>
    <property type="evidence" value="ECO:0007669"/>
    <property type="project" value="TreeGrafter"/>
</dbReference>
<keyword evidence="8" id="KW-1003">Cell membrane</keyword>
<comment type="similarity">
    <text evidence="5 18">Belongs to the 1-acyl-sn-glycerol-3-phosphate acyltransferase family.</text>
</comment>
<dbReference type="InterPro" id="IPR004552">
    <property type="entry name" value="AGP_acyltrans"/>
</dbReference>
<dbReference type="SMART" id="SM00563">
    <property type="entry name" value="PlsC"/>
    <property type="match status" value="1"/>
</dbReference>
<keyword evidence="19" id="KW-1133">Transmembrane helix</keyword>
<dbReference type="UniPathway" id="UPA00557">
    <property type="reaction ID" value="UER00613"/>
</dbReference>
<dbReference type="GO" id="GO:0005886">
    <property type="term" value="C:plasma membrane"/>
    <property type="evidence" value="ECO:0007669"/>
    <property type="project" value="UniProtKB-SubCell"/>
</dbReference>
<dbReference type="PANTHER" id="PTHR10434:SF59">
    <property type="entry name" value="1-ACYL-SN-GLYCEROL-3-PHOSPHATE ACYLTRANSFERASE"/>
    <property type="match status" value="1"/>
</dbReference>
<dbReference type="GO" id="GO:0016024">
    <property type="term" value="P:CDP-diacylglycerol biosynthetic process"/>
    <property type="evidence" value="ECO:0007669"/>
    <property type="project" value="UniProtKB-UniPathway"/>
</dbReference>
<comment type="domain">
    <text evidence="18">The HXXXXD motif is essential for acyltransferase activity and may constitute the binding site for the phosphate moiety of the glycerol-3-phosphate.</text>
</comment>
<gene>
    <name evidence="21" type="primary">plsC</name>
    <name evidence="21" type="ORF">BN3087_380061</name>
</gene>
<keyword evidence="10" id="KW-0997">Cell inner membrane</keyword>
<evidence type="ECO:0000256" key="9">
    <source>
        <dbReference type="ARBA" id="ARBA00022516"/>
    </source>
</evidence>
<reference evidence="21" key="1">
    <citation type="submission" date="2015-11" db="EMBL/GenBank/DDBJ databases">
        <authorList>
            <person name="Zhang Y."/>
            <person name="Guo Z."/>
        </authorList>
    </citation>
    <scope>NUCLEOTIDE SEQUENCE</scope>
    <source>
        <strain evidence="21">BN30871</strain>
    </source>
</reference>
<dbReference type="GO" id="GO:0003841">
    <property type="term" value="F:1-acylglycerol-3-phosphate O-acyltransferase activity"/>
    <property type="evidence" value="ECO:0007669"/>
    <property type="project" value="UniProtKB-UniRule"/>
</dbReference>
<accession>A0A0S4XN47</accession>
<comment type="pathway">
    <text evidence="4">Lipid metabolism.</text>
</comment>
<evidence type="ECO:0000256" key="19">
    <source>
        <dbReference type="SAM" id="Phobius"/>
    </source>
</evidence>
<evidence type="ECO:0000259" key="20">
    <source>
        <dbReference type="SMART" id="SM00563"/>
    </source>
</evidence>
<name>A0A0S4XN47_9BACT</name>
<evidence type="ECO:0000256" key="15">
    <source>
        <dbReference type="ARBA" id="ARBA00023264"/>
    </source>
</evidence>
<proteinExistence type="inferred from homology"/>
<evidence type="ECO:0000256" key="11">
    <source>
        <dbReference type="ARBA" id="ARBA00022679"/>
    </source>
</evidence>